<feature type="transmembrane region" description="Helical" evidence="15">
    <location>
        <begin position="678"/>
        <end position="698"/>
    </location>
</feature>
<dbReference type="CDD" id="cd00371">
    <property type="entry name" value="HMA"/>
    <property type="match status" value="1"/>
</dbReference>
<dbReference type="Pfam" id="PF00122">
    <property type="entry name" value="E1-E2_ATPase"/>
    <property type="match status" value="1"/>
</dbReference>
<dbReference type="Pfam" id="PF00702">
    <property type="entry name" value="Hydrolase"/>
    <property type="match status" value="1"/>
</dbReference>
<name>A0A7U6JGJ5_CALEA</name>
<evidence type="ECO:0000256" key="13">
    <source>
        <dbReference type="ARBA" id="ARBA00038904"/>
    </source>
</evidence>
<dbReference type="SUPFAM" id="SSF81665">
    <property type="entry name" value="Calcium ATPase, transmembrane domain M"/>
    <property type="match status" value="1"/>
</dbReference>
<dbReference type="GO" id="GO:0016887">
    <property type="term" value="F:ATP hydrolysis activity"/>
    <property type="evidence" value="ECO:0007669"/>
    <property type="project" value="InterPro"/>
</dbReference>
<dbReference type="SFLD" id="SFLDF00027">
    <property type="entry name" value="p-type_atpase"/>
    <property type="match status" value="1"/>
</dbReference>
<dbReference type="GO" id="GO:0055070">
    <property type="term" value="P:copper ion homeostasis"/>
    <property type="evidence" value="ECO:0007669"/>
    <property type="project" value="TreeGrafter"/>
</dbReference>
<dbReference type="GO" id="GO:0043682">
    <property type="term" value="F:P-type divalent copper transporter activity"/>
    <property type="evidence" value="ECO:0007669"/>
    <property type="project" value="UniProtKB-EC"/>
</dbReference>
<dbReference type="PROSITE" id="PS01229">
    <property type="entry name" value="COF_2"/>
    <property type="match status" value="1"/>
</dbReference>
<dbReference type="EMBL" id="AP012051">
    <property type="protein sequence ID" value="BAL80317.1"/>
    <property type="molecule type" value="Genomic_DNA"/>
</dbReference>
<dbReference type="GO" id="GO:0005507">
    <property type="term" value="F:copper ion binding"/>
    <property type="evidence" value="ECO:0007669"/>
    <property type="project" value="TreeGrafter"/>
</dbReference>
<keyword evidence="4 15" id="KW-1003">Cell membrane</keyword>
<feature type="domain" description="HMA" evidence="16">
    <location>
        <begin position="3"/>
        <end position="69"/>
    </location>
</feature>
<dbReference type="InterPro" id="IPR023299">
    <property type="entry name" value="ATPase_P-typ_cyto_dom_N"/>
</dbReference>
<comment type="catalytic activity">
    <reaction evidence="14">
        <text>Cu(2+)(in) + ATP + H2O = Cu(2+)(out) + ADP + phosphate + H(+)</text>
        <dbReference type="Rhea" id="RHEA:10376"/>
        <dbReference type="ChEBI" id="CHEBI:15377"/>
        <dbReference type="ChEBI" id="CHEBI:15378"/>
        <dbReference type="ChEBI" id="CHEBI:29036"/>
        <dbReference type="ChEBI" id="CHEBI:30616"/>
        <dbReference type="ChEBI" id="CHEBI:43474"/>
        <dbReference type="ChEBI" id="CHEBI:456216"/>
        <dbReference type="EC" id="7.2.2.9"/>
    </reaction>
</comment>
<evidence type="ECO:0000313" key="17">
    <source>
        <dbReference type="EMBL" id="BAL80317.1"/>
    </source>
</evidence>
<dbReference type="InterPro" id="IPR023214">
    <property type="entry name" value="HAD_sf"/>
</dbReference>
<dbReference type="SUPFAM" id="SSF55008">
    <property type="entry name" value="HMA, heavy metal-associated domain"/>
    <property type="match status" value="1"/>
</dbReference>
<evidence type="ECO:0000259" key="16">
    <source>
        <dbReference type="PROSITE" id="PS50846"/>
    </source>
</evidence>
<keyword evidence="9" id="KW-1278">Translocase</keyword>
<dbReference type="InterPro" id="IPR059000">
    <property type="entry name" value="ATPase_P-type_domA"/>
</dbReference>
<dbReference type="InterPro" id="IPR023298">
    <property type="entry name" value="ATPase_P-typ_TM_dom_sf"/>
</dbReference>
<dbReference type="KEGG" id="cex:CSE_01910"/>
<comment type="subcellular location">
    <subcellularLocation>
        <location evidence="1">Cell membrane</location>
        <topology evidence="1">Multi-pass membrane protein</topology>
    </subcellularLocation>
</comment>
<evidence type="ECO:0000256" key="9">
    <source>
        <dbReference type="ARBA" id="ARBA00022967"/>
    </source>
</evidence>
<dbReference type="InterPro" id="IPR036163">
    <property type="entry name" value="HMA_dom_sf"/>
</dbReference>
<sequence length="725" mass="78992">MVKTKTLEVKGMHCASCAVNVKKAIEGSEGVIDVNVNIATNKATISYDPSKVNFEEIFKNVEKIGYSLSAEMEKQDSDYKRAKIKIILSSILMVPSFVLMVLDMTHLLMFQRMIYVNLILSAVMVYGIGFEVQRRALKGLFHNALNMDLLIFLGTTAAFFTGILNLIGINVADFSYVGAMIMFFHLLGKYLEELAKGNASKAIKSLLDLSAKKAHIIVDDTEIEVNIEELDVDDVMVIRPFEKIPTDGVIIEGSSSIDESMVTGEPLPVDKSVGDEVIGGTINENGFIKVKVTKVGKDTFLAKLIDLVEQAQGSKVPIQAFADKITAYFVPTVVIIATVTFSFWYLFPQLAKSVSLHLSTLLPWINPTLNRLSAAIFASVATLVIACPCALGLATPVALMVGSGVGAKNGILIRNGAVIQTAKDIDTVIFDKTGTLTYGKPKLADVLEIEKGGLDTLVSIEKLSSHPIARAFQDIKTNNSYNIEEFRETSGVGISAKVNGLSFTAKKISKIENKNEEILDTIKTFEEKGETVLGLFKEEKLVGIFGIEDTIKETAKKTINTLKTMGFEIIMITGDNKNVASNVAEMLGIKRFYAEVLPEDKIKIVRELQDEGRKVAFVGDGVNDAPALKQADVGIAMGTGTDIAIEAGDIVLVKGNIENVVKAIELSRETFKKIKQNLFWALFYNVIAIPIAAMGLLHPAIAEIAMAFSSINVITNSLRLNKLKL</sequence>
<dbReference type="PRINTS" id="PR00943">
    <property type="entry name" value="CUATPASE"/>
</dbReference>
<evidence type="ECO:0000256" key="14">
    <source>
        <dbReference type="ARBA" id="ARBA00047424"/>
    </source>
</evidence>
<organism evidence="17 18">
    <name type="scientific">Caldisericum exile (strain DSM 21853 / NBRC 104410 / AZM16c01)</name>
    <dbReference type="NCBI Taxonomy" id="511051"/>
    <lineage>
        <taxon>Bacteria</taxon>
        <taxon>Pseudomonadati</taxon>
        <taxon>Caldisericota/Cryosericota group</taxon>
        <taxon>Caldisericota</taxon>
        <taxon>Caldisericia</taxon>
        <taxon>Caldisericales</taxon>
        <taxon>Caldisericaceae</taxon>
        <taxon>Caldisericum</taxon>
    </lineage>
</organism>
<dbReference type="SFLD" id="SFLDG00002">
    <property type="entry name" value="C1.7:_P-type_atpase_like"/>
    <property type="match status" value="1"/>
</dbReference>
<evidence type="ECO:0000256" key="2">
    <source>
        <dbReference type="ARBA" id="ARBA00006024"/>
    </source>
</evidence>
<dbReference type="Gene3D" id="2.70.150.10">
    <property type="entry name" value="Calcium-transporting ATPase, cytoplasmic transduction domain A"/>
    <property type="match status" value="1"/>
</dbReference>
<dbReference type="AlphaFoldDB" id="A0A7U6JGJ5"/>
<dbReference type="SFLD" id="SFLDS00003">
    <property type="entry name" value="Haloacid_Dehalogenase"/>
    <property type="match status" value="1"/>
</dbReference>
<evidence type="ECO:0000256" key="7">
    <source>
        <dbReference type="ARBA" id="ARBA00022741"/>
    </source>
</evidence>
<keyword evidence="10 15" id="KW-1133">Transmembrane helix</keyword>
<dbReference type="FunFam" id="2.70.150.10:FF:000002">
    <property type="entry name" value="Copper-transporting ATPase 1, putative"/>
    <property type="match status" value="1"/>
</dbReference>
<evidence type="ECO:0000256" key="10">
    <source>
        <dbReference type="ARBA" id="ARBA00022989"/>
    </source>
</evidence>
<proteinExistence type="inferred from homology"/>
<feature type="transmembrane region" description="Helical" evidence="15">
    <location>
        <begin position="144"/>
        <end position="168"/>
    </location>
</feature>
<dbReference type="PANTHER" id="PTHR43520:SF8">
    <property type="entry name" value="P-TYPE CU(+) TRANSPORTER"/>
    <property type="match status" value="1"/>
</dbReference>
<feature type="transmembrane region" description="Helical" evidence="15">
    <location>
        <begin position="325"/>
        <end position="347"/>
    </location>
</feature>
<evidence type="ECO:0000256" key="15">
    <source>
        <dbReference type="RuleBase" id="RU362081"/>
    </source>
</evidence>
<dbReference type="Pfam" id="PF00403">
    <property type="entry name" value="HMA"/>
    <property type="match status" value="1"/>
</dbReference>
<dbReference type="NCBIfam" id="TIGR01494">
    <property type="entry name" value="ATPase_P-type"/>
    <property type="match status" value="2"/>
</dbReference>
<dbReference type="PROSITE" id="PS00154">
    <property type="entry name" value="ATPASE_E1_E2"/>
    <property type="match status" value="1"/>
</dbReference>
<evidence type="ECO:0000313" key="18">
    <source>
        <dbReference type="Proteomes" id="UP000004793"/>
    </source>
</evidence>
<dbReference type="FunFam" id="3.30.70.100:FF:000005">
    <property type="entry name" value="Copper-exporting P-type ATPase A"/>
    <property type="match status" value="1"/>
</dbReference>
<evidence type="ECO:0000256" key="5">
    <source>
        <dbReference type="ARBA" id="ARBA00022692"/>
    </source>
</evidence>
<evidence type="ECO:0000256" key="6">
    <source>
        <dbReference type="ARBA" id="ARBA00022723"/>
    </source>
</evidence>
<feature type="transmembrane region" description="Helical" evidence="15">
    <location>
        <begin position="114"/>
        <end position="132"/>
    </location>
</feature>
<dbReference type="SUPFAM" id="SSF81653">
    <property type="entry name" value="Calcium ATPase, transduction domain A"/>
    <property type="match status" value="1"/>
</dbReference>
<dbReference type="Gene3D" id="3.40.50.1000">
    <property type="entry name" value="HAD superfamily/HAD-like"/>
    <property type="match status" value="1"/>
</dbReference>
<protein>
    <recommendedName>
        <fullName evidence="13">P-type Cu(2+) transporter</fullName>
        <ecNumber evidence="13">7.2.2.9</ecNumber>
    </recommendedName>
</protein>
<dbReference type="RefSeq" id="WP_014452724.1">
    <property type="nucleotide sequence ID" value="NC_017096.1"/>
</dbReference>
<dbReference type="InterPro" id="IPR008250">
    <property type="entry name" value="ATPase_P-typ_transduc_dom_A_sf"/>
</dbReference>
<dbReference type="EC" id="7.2.2.9" evidence="13"/>
<keyword evidence="11" id="KW-0406">Ion transport</keyword>
<gene>
    <name evidence="17" type="ordered locus">CSE_01910</name>
</gene>
<dbReference type="InterPro" id="IPR036412">
    <property type="entry name" value="HAD-like_sf"/>
</dbReference>
<dbReference type="InterPro" id="IPR001757">
    <property type="entry name" value="P_typ_ATPase"/>
</dbReference>
<dbReference type="Gene3D" id="3.40.1110.10">
    <property type="entry name" value="Calcium-transporting ATPase, cytoplasmic domain N"/>
    <property type="match status" value="1"/>
</dbReference>
<keyword evidence="3" id="KW-0813">Transport</keyword>
<dbReference type="PROSITE" id="PS50846">
    <property type="entry name" value="HMA_2"/>
    <property type="match status" value="1"/>
</dbReference>
<evidence type="ECO:0000256" key="3">
    <source>
        <dbReference type="ARBA" id="ARBA00022448"/>
    </source>
</evidence>
<accession>A0A7U6JGJ5</accession>
<dbReference type="Proteomes" id="UP000004793">
    <property type="component" value="Chromosome"/>
</dbReference>
<dbReference type="CDD" id="cd02094">
    <property type="entry name" value="P-type_ATPase_Cu-like"/>
    <property type="match status" value="1"/>
</dbReference>
<dbReference type="InterPro" id="IPR027256">
    <property type="entry name" value="P-typ_ATPase_IB"/>
</dbReference>
<feature type="transmembrane region" description="Helical" evidence="15">
    <location>
        <begin position="372"/>
        <end position="394"/>
    </location>
</feature>
<keyword evidence="7 15" id="KW-0547">Nucleotide-binding</keyword>
<dbReference type="NCBIfam" id="TIGR01525">
    <property type="entry name" value="ATPase-IB_hvy"/>
    <property type="match status" value="1"/>
</dbReference>
<comment type="similarity">
    <text evidence="2 15">Belongs to the cation transport ATPase (P-type) (TC 3.A.3) family. Type IB subfamily.</text>
</comment>
<keyword evidence="8 15" id="KW-0067">ATP-binding</keyword>
<keyword evidence="18" id="KW-1185">Reference proteome</keyword>
<keyword evidence="6 15" id="KW-0479">Metal-binding</keyword>
<reference evidence="17 18" key="1">
    <citation type="submission" date="2011-01" db="EMBL/GenBank/DDBJ databases">
        <title>Whole genome sequence of Caldisericum exile AZM16c01.</title>
        <authorList>
            <person name="Narita-Yamada S."/>
            <person name="Kawakoshi A."/>
            <person name="Nakamura S."/>
            <person name="Sasagawa M."/>
            <person name="Fukada J."/>
            <person name="Sekine M."/>
            <person name="Kato Y."/>
            <person name="Fukai R."/>
            <person name="Sasaki K."/>
            <person name="Hanamaki A."/>
            <person name="Narita H."/>
            <person name="Konno Y."/>
            <person name="Mori K."/>
            <person name="Yamazaki S."/>
            <person name="Suzuki K."/>
            <person name="Fujita N."/>
        </authorList>
    </citation>
    <scope>NUCLEOTIDE SEQUENCE [LARGE SCALE GENOMIC DNA]</scope>
    <source>
        <strain evidence="18">DSM 21853 / NBRC 104410 / AZM16c01</strain>
    </source>
</reference>
<dbReference type="GO" id="GO:0005524">
    <property type="term" value="F:ATP binding"/>
    <property type="evidence" value="ECO:0007669"/>
    <property type="project" value="UniProtKB-UniRule"/>
</dbReference>
<dbReference type="GO" id="GO:0005886">
    <property type="term" value="C:plasma membrane"/>
    <property type="evidence" value="ECO:0007669"/>
    <property type="project" value="UniProtKB-SubCell"/>
</dbReference>
<dbReference type="InterPro" id="IPR006121">
    <property type="entry name" value="HMA_dom"/>
</dbReference>
<dbReference type="Gene3D" id="3.30.70.100">
    <property type="match status" value="1"/>
</dbReference>
<dbReference type="InterPro" id="IPR044492">
    <property type="entry name" value="P_typ_ATPase_HD_dom"/>
</dbReference>
<evidence type="ECO:0000256" key="8">
    <source>
        <dbReference type="ARBA" id="ARBA00022840"/>
    </source>
</evidence>
<dbReference type="OrthoDB" id="9760802at2"/>
<keyword evidence="5 15" id="KW-0812">Transmembrane</keyword>
<evidence type="ECO:0000256" key="4">
    <source>
        <dbReference type="ARBA" id="ARBA00022475"/>
    </source>
</evidence>
<dbReference type="InterPro" id="IPR018303">
    <property type="entry name" value="ATPase_P-typ_P_site"/>
</dbReference>
<evidence type="ECO:0000256" key="12">
    <source>
        <dbReference type="ARBA" id="ARBA00023136"/>
    </source>
</evidence>
<feature type="transmembrane region" description="Helical" evidence="15">
    <location>
        <begin position="84"/>
        <end position="102"/>
    </location>
</feature>
<feature type="transmembrane region" description="Helical" evidence="15">
    <location>
        <begin position="174"/>
        <end position="191"/>
    </location>
</feature>
<keyword evidence="12 15" id="KW-0472">Membrane</keyword>
<dbReference type="SUPFAM" id="SSF56784">
    <property type="entry name" value="HAD-like"/>
    <property type="match status" value="1"/>
</dbReference>
<evidence type="ECO:0000256" key="1">
    <source>
        <dbReference type="ARBA" id="ARBA00004651"/>
    </source>
</evidence>
<dbReference type="PRINTS" id="PR00119">
    <property type="entry name" value="CATATPASE"/>
</dbReference>
<dbReference type="PANTHER" id="PTHR43520">
    <property type="entry name" value="ATP7, ISOFORM B"/>
    <property type="match status" value="1"/>
</dbReference>
<evidence type="ECO:0000256" key="11">
    <source>
        <dbReference type="ARBA" id="ARBA00023065"/>
    </source>
</evidence>
<dbReference type="FunFam" id="3.40.50.1000:FF:000020">
    <property type="entry name" value="Probable cation-transporting P-type ATPase"/>
    <property type="match status" value="1"/>
</dbReference>